<organism evidence="3 4">
    <name type="scientific">Hydrogeniiclostridium mannosilyticum</name>
    <dbReference type="NCBI Taxonomy" id="2764322"/>
    <lineage>
        <taxon>Bacteria</taxon>
        <taxon>Bacillati</taxon>
        <taxon>Bacillota</taxon>
        <taxon>Clostridia</taxon>
        <taxon>Eubacteriales</taxon>
        <taxon>Acutalibacteraceae</taxon>
        <taxon>Hydrogeniiclostridium</taxon>
    </lineage>
</organism>
<comment type="caution">
    <text evidence="3">The sequence shown here is derived from an EMBL/GenBank/DDBJ whole genome shotgun (WGS) entry which is preliminary data.</text>
</comment>
<gene>
    <name evidence="3" type="ORF">DPQ25_09910</name>
</gene>
<keyword evidence="2" id="KW-0812">Transmembrane</keyword>
<dbReference type="EMBL" id="QLYR01000006">
    <property type="protein sequence ID" value="RAQ28308.1"/>
    <property type="molecule type" value="Genomic_DNA"/>
</dbReference>
<feature type="transmembrane region" description="Helical" evidence="2">
    <location>
        <begin position="118"/>
        <end position="138"/>
    </location>
</feature>
<evidence type="ECO:0000256" key="1">
    <source>
        <dbReference type="SAM" id="MobiDB-lite"/>
    </source>
</evidence>
<dbReference type="RefSeq" id="WP_112333020.1">
    <property type="nucleotide sequence ID" value="NZ_JADPHD010000006.1"/>
</dbReference>
<keyword evidence="2" id="KW-0472">Membrane</keyword>
<feature type="region of interest" description="Disordered" evidence="1">
    <location>
        <begin position="1"/>
        <end position="23"/>
    </location>
</feature>
<accession>A0A328UCX6</accession>
<protein>
    <submittedName>
        <fullName evidence="3">Uncharacterized protein</fullName>
    </submittedName>
</protein>
<name>A0A328UCX6_9FIRM</name>
<proteinExistence type="predicted"/>
<dbReference type="Proteomes" id="UP000249377">
    <property type="component" value="Unassembled WGS sequence"/>
</dbReference>
<feature type="transmembrane region" description="Helical" evidence="2">
    <location>
        <begin position="28"/>
        <end position="54"/>
    </location>
</feature>
<evidence type="ECO:0000313" key="3">
    <source>
        <dbReference type="EMBL" id="RAQ28308.1"/>
    </source>
</evidence>
<dbReference type="AlphaFoldDB" id="A0A328UCX6"/>
<feature type="transmembrane region" description="Helical" evidence="2">
    <location>
        <begin position="144"/>
        <end position="165"/>
    </location>
</feature>
<evidence type="ECO:0000313" key="4">
    <source>
        <dbReference type="Proteomes" id="UP000249377"/>
    </source>
</evidence>
<sequence>MAFTGASSAKKKQEVEPMKPSTKRPLPAAIGAAGLLAAALVLEILPYGAVLVFAPGPGEQLIQAFSYFSLAPFGYANFFPLPAGILTAASLLLSLLVLFGLLPAVRKQISAGIPGLRTAAPACCIAALACSLLPLSFGPVYMSWASYTVSALLLAAAGLLFYTAAAQKKS</sequence>
<feature type="transmembrane region" description="Helical" evidence="2">
    <location>
        <begin position="85"/>
        <end position="106"/>
    </location>
</feature>
<keyword evidence="2" id="KW-1133">Transmembrane helix</keyword>
<reference evidence="3 4" key="1">
    <citation type="submission" date="2018-06" db="EMBL/GenBank/DDBJ databases">
        <title>Noncontiguous genome sequence of Ruminococcaceae bacterium ASD2818.</title>
        <authorList>
            <person name="Chaplin A.V."/>
            <person name="Sokolova S.R."/>
            <person name="Kochetkova T.O."/>
            <person name="Goltsov A.Y."/>
            <person name="Trofimov D.Y."/>
            <person name="Efimov B.A."/>
        </authorList>
    </citation>
    <scope>NUCLEOTIDE SEQUENCE [LARGE SCALE GENOMIC DNA]</scope>
    <source>
        <strain evidence="3 4">ASD2818</strain>
    </source>
</reference>
<evidence type="ECO:0000256" key="2">
    <source>
        <dbReference type="SAM" id="Phobius"/>
    </source>
</evidence>
<keyword evidence="4" id="KW-1185">Reference proteome</keyword>